<organism evidence="1 2">
    <name type="scientific">Lignipirellula cremea</name>
    <dbReference type="NCBI Taxonomy" id="2528010"/>
    <lineage>
        <taxon>Bacteria</taxon>
        <taxon>Pseudomonadati</taxon>
        <taxon>Planctomycetota</taxon>
        <taxon>Planctomycetia</taxon>
        <taxon>Pirellulales</taxon>
        <taxon>Pirellulaceae</taxon>
        <taxon>Lignipirellula</taxon>
    </lineage>
</organism>
<evidence type="ECO:0000313" key="2">
    <source>
        <dbReference type="Proteomes" id="UP000317648"/>
    </source>
</evidence>
<name>A0A518E0U0_9BACT</name>
<protein>
    <submittedName>
        <fullName evidence="1">Uncharacterized protein</fullName>
    </submittedName>
</protein>
<dbReference type="AlphaFoldDB" id="A0A518E0U0"/>
<dbReference type="RefSeq" id="WP_145056459.1">
    <property type="nucleotide sequence ID" value="NZ_CP036433.1"/>
</dbReference>
<dbReference type="Proteomes" id="UP000317648">
    <property type="component" value="Chromosome"/>
</dbReference>
<accession>A0A518E0U0</accession>
<gene>
    <name evidence="1" type="ORF">Pla8534_55520</name>
</gene>
<keyword evidence="2" id="KW-1185">Reference proteome</keyword>
<evidence type="ECO:0000313" key="1">
    <source>
        <dbReference type="EMBL" id="QDU97699.1"/>
    </source>
</evidence>
<dbReference type="KEGG" id="lcre:Pla8534_55520"/>
<reference evidence="1 2" key="1">
    <citation type="submission" date="2019-02" db="EMBL/GenBank/DDBJ databases">
        <title>Deep-cultivation of Planctomycetes and their phenomic and genomic characterization uncovers novel biology.</title>
        <authorList>
            <person name="Wiegand S."/>
            <person name="Jogler M."/>
            <person name="Boedeker C."/>
            <person name="Pinto D."/>
            <person name="Vollmers J."/>
            <person name="Rivas-Marin E."/>
            <person name="Kohn T."/>
            <person name="Peeters S.H."/>
            <person name="Heuer A."/>
            <person name="Rast P."/>
            <person name="Oberbeckmann S."/>
            <person name="Bunk B."/>
            <person name="Jeske O."/>
            <person name="Meyerdierks A."/>
            <person name="Storesund J.E."/>
            <person name="Kallscheuer N."/>
            <person name="Luecker S."/>
            <person name="Lage O.M."/>
            <person name="Pohl T."/>
            <person name="Merkel B.J."/>
            <person name="Hornburger P."/>
            <person name="Mueller R.-W."/>
            <person name="Bruemmer F."/>
            <person name="Labrenz M."/>
            <person name="Spormann A.M."/>
            <person name="Op den Camp H."/>
            <person name="Overmann J."/>
            <person name="Amann R."/>
            <person name="Jetten M.S.M."/>
            <person name="Mascher T."/>
            <person name="Medema M.H."/>
            <person name="Devos D.P."/>
            <person name="Kaster A.-K."/>
            <person name="Ovreas L."/>
            <person name="Rohde M."/>
            <person name="Galperin M.Y."/>
            <person name="Jogler C."/>
        </authorList>
    </citation>
    <scope>NUCLEOTIDE SEQUENCE [LARGE SCALE GENOMIC DNA]</scope>
    <source>
        <strain evidence="1 2">Pla85_3_4</strain>
    </source>
</reference>
<proteinExistence type="predicted"/>
<dbReference type="EMBL" id="CP036433">
    <property type="protein sequence ID" value="QDU97699.1"/>
    <property type="molecule type" value="Genomic_DNA"/>
</dbReference>
<dbReference type="OrthoDB" id="290817at2"/>
<sequence>MRFALSLTAATLLTAISTGPLWGQADGLRLEKTVSEALDDGPEVNVDYSRRQGVHLSGDTGKGPISDHDGVVDVDINGTNDPDGPIDIDLRGGADLDRRVRAQSAARLSDEDPIFSPARPAAVPQQYRVDPRTQIHLEADNWRYRFHNGMWWYWMPNQYWAVHTQGEWHRYAVQ</sequence>